<evidence type="ECO:0000313" key="1">
    <source>
        <dbReference type="EMBL" id="KAJ3559135.1"/>
    </source>
</evidence>
<name>A0A9W8N652_9PEZI</name>
<dbReference type="AlphaFoldDB" id="A0A9W8N652"/>
<organism evidence="1 2">
    <name type="scientific">Xylaria arbuscula</name>
    <dbReference type="NCBI Taxonomy" id="114810"/>
    <lineage>
        <taxon>Eukaryota</taxon>
        <taxon>Fungi</taxon>
        <taxon>Dikarya</taxon>
        <taxon>Ascomycota</taxon>
        <taxon>Pezizomycotina</taxon>
        <taxon>Sordariomycetes</taxon>
        <taxon>Xylariomycetidae</taxon>
        <taxon>Xylariales</taxon>
        <taxon>Xylariaceae</taxon>
        <taxon>Xylaria</taxon>
    </lineage>
</organism>
<dbReference type="Proteomes" id="UP001148614">
    <property type="component" value="Unassembled WGS sequence"/>
</dbReference>
<keyword evidence="2" id="KW-1185">Reference proteome</keyword>
<gene>
    <name evidence="1" type="ORF">NPX13_g9581</name>
</gene>
<sequence length="742" mass="81653">MDGSSASVPALRNNFSQQGSVDWVKVFTEPLKYTVGVLARLSAANVDPYTIVVGQVMAQNFHLGLVGSRNMRQTLENLKSYGSHGNVLWFGFGLKSFPRTLGATDEGCTLLALCAALGECVQEDLAADVMHSMARSFKAPDELTPSSLQWLALIRACQGVLSATEFPVLAEKLMSLTPTAFGFSTGTINLPKRGFPEIEDLSEALIALGKVSSQRLASVCIRGGPACGWLAAVAIWLLDLSVNISDGNNQLYPVTAGDTNAQVQFILEGARLDSRGSAKEVIMVDETYRLRDSYEFLKDNAIGDEAVCCTFLGRVPWEGCLSTAFGDVFCDLIKMTHEVGTAFGCAARIFEEAFYDNKICENYSQSGTVRFHFDDSYGIGFVRNSLKWFPELSPSKIPMTQAVKMTFSDAMTSYERTWTIIQERCPCYKCDRECSTLHPNALCLATLLETIIALSLVLSTMIVPECLLPTRRGLAQFYSLVEGWIRRELDFIGTNGRTWKAPNPLHILGAPRHDAITEGLNIFTGRDAKSEEISFRASAAAKYGLCVYFDALRELSVDKELSGRLHVVPGRIEHRGRPFNLVTDLEMGGNLPNPLSQMNEVVLSKSSLLCRERVSALNVCFAVSDDNDTTTFHVGPCRLTKTLTISARWYVNCKGSKSDVKCQQLVSVRNTGQQIEKCDIDGQKVYICRGNSLLYSVLVYRGDPKWSSNITAVIPASHECLQCCIETGIQPSRCDRPVLILT</sequence>
<dbReference type="EMBL" id="JANPWZ010002402">
    <property type="protein sequence ID" value="KAJ3559135.1"/>
    <property type="molecule type" value="Genomic_DNA"/>
</dbReference>
<protein>
    <submittedName>
        <fullName evidence="1">Uncharacterized protein</fullName>
    </submittedName>
</protein>
<evidence type="ECO:0000313" key="2">
    <source>
        <dbReference type="Proteomes" id="UP001148614"/>
    </source>
</evidence>
<proteinExistence type="predicted"/>
<reference evidence="1" key="1">
    <citation type="submission" date="2022-07" db="EMBL/GenBank/DDBJ databases">
        <title>Genome Sequence of Xylaria arbuscula.</title>
        <authorList>
            <person name="Buettner E."/>
        </authorList>
    </citation>
    <scope>NUCLEOTIDE SEQUENCE</scope>
    <source>
        <strain evidence="1">VT107</strain>
    </source>
</reference>
<accession>A0A9W8N652</accession>
<comment type="caution">
    <text evidence="1">The sequence shown here is derived from an EMBL/GenBank/DDBJ whole genome shotgun (WGS) entry which is preliminary data.</text>
</comment>